<keyword evidence="1" id="KW-0732">Signal</keyword>
<dbReference type="PROSITE" id="PS51257">
    <property type="entry name" value="PROKAR_LIPOPROTEIN"/>
    <property type="match status" value="1"/>
</dbReference>
<evidence type="ECO:0008006" key="4">
    <source>
        <dbReference type="Google" id="ProtNLM"/>
    </source>
</evidence>
<dbReference type="OrthoDB" id="1452770at2"/>
<dbReference type="STRING" id="445961.IW15_13930"/>
<sequence>MKSIKILPLLLLLFLCSCGKLATTPEDKKSVDEILKFYGGYVETMKGVQTLNGKTSDFFEVEIKESKLINNQPQRAISNAANIAFIVFQNQKPGEYDVIKTKLLLSDGASFTKSFTQKELQEVKDIYPEVEKINSFLLNKNYSGILEMFDPKFKPKEEVAKEALSGMDSKGGSITKIQFQGFEFIDDANLGNIVVIREVGVRDHVFPFINIAFDRKTKKLLNIEFP</sequence>
<dbReference type="EMBL" id="JPRH01000005">
    <property type="protein sequence ID" value="KFF11795.1"/>
    <property type="molecule type" value="Genomic_DNA"/>
</dbReference>
<evidence type="ECO:0000313" key="2">
    <source>
        <dbReference type="EMBL" id="KFF11795.1"/>
    </source>
</evidence>
<name>A0A086A531_9FLAO</name>
<evidence type="ECO:0000256" key="1">
    <source>
        <dbReference type="SAM" id="SignalP"/>
    </source>
</evidence>
<dbReference type="eggNOG" id="ENOG502ZVB3">
    <property type="taxonomic scope" value="Bacteria"/>
</dbReference>
<proteinExistence type="predicted"/>
<evidence type="ECO:0000313" key="3">
    <source>
        <dbReference type="Proteomes" id="UP000028705"/>
    </source>
</evidence>
<feature type="chain" id="PRO_5001802284" description="Lipoprotein" evidence="1">
    <location>
        <begin position="23"/>
        <end position="226"/>
    </location>
</feature>
<gene>
    <name evidence="2" type="ORF">IW15_13930</name>
</gene>
<reference evidence="2 3" key="1">
    <citation type="submission" date="2014-07" db="EMBL/GenBank/DDBJ databases">
        <title>Genome of Chryseobacterium soli DSM 19298.</title>
        <authorList>
            <person name="Stropko S.J."/>
            <person name="Pipes S.E."/>
            <person name="Newman J."/>
        </authorList>
    </citation>
    <scope>NUCLEOTIDE SEQUENCE [LARGE SCALE GENOMIC DNA]</scope>
    <source>
        <strain evidence="2 3">DSM 19298</strain>
    </source>
</reference>
<feature type="signal peptide" evidence="1">
    <location>
        <begin position="1"/>
        <end position="22"/>
    </location>
</feature>
<dbReference type="Proteomes" id="UP000028705">
    <property type="component" value="Unassembled WGS sequence"/>
</dbReference>
<organism evidence="2 3">
    <name type="scientific">Chryseobacterium soli</name>
    <dbReference type="NCBI Taxonomy" id="445961"/>
    <lineage>
        <taxon>Bacteria</taxon>
        <taxon>Pseudomonadati</taxon>
        <taxon>Bacteroidota</taxon>
        <taxon>Flavobacteriia</taxon>
        <taxon>Flavobacteriales</taxon>
        <taxon>Weeksellaceae</taxon>
        <taxon>Chryseobacterium group</taxon>
        <taxon>Chryseobacterium</taxon>
    </lineage>
</organism>
<dbReference type="AlphaFoldDB" id="A0A086A531"/>
<comment type="caution">
    <text evidence="2">The sequence shown here is derived from an EMBL/GenBank/DDBJ whole genome shotgun (WGS) entry which is preliminary data.</text>
</comment>
<accession>A0A086A531</accession>
<keyword evidence="3" id="KW-1185">Reference proteome</keyword>
<protein>
    <recommendedName>
        <fullName evidence="4">Lipoprotein</fullName>
    </recommendedName>
</protein>
<dbReference type="RefSeq" id="WP_034712147.1">
    <property type="nucleotide sequence ID" value="NZ_JPRH01000005.1"/>
</dbReference>